<dbReference type="Pfam" id="PF00849">
    <property type="entry name" value="PseudoU_synth_2"/>
    <property type="match status" value="1"/>
</dbReference>
<evidence type="ECO:0000259" key="7">
    <source>
        <dbReference type="SMART" id="SM00363"/>
    </source>
</evidence>
<protein>
    <recommendedName>
        <fullName evidence="4">RNA pseudouridylate synthase</fullName>
    </recommendedName>
    <alternativeName>
        <fullName evidence="5">RNA-uridine isomerase</fullName>
    </alternativeName>
</protein>
<dbReference type="PROSITE" id="PS01129">
    <property type="entry name" value="PSI_RLU"/>
    <property type="match status" value="1"/>
</dbReference>
<dbReference type="SUPFAM" id="SSF55120">
    <property type="entry name" value="Pseudouridine synthase"/>
    <property type="match status" value="1"/>
</dbReference>
<keyword evidence="6" id="KW-0694">RNA-binding</keyword>
<dbReference type="GO" id="GO:0000455">
    <property type="term" value="P:enzyme-directed rRNA pseudouridine synthesis"/>
    <property type="evidence" value="ECO:0007669"/>
    <property type="project" value="TreeGrafter"/>
</dbReference>
<comment type="caution">
    <text evidence="8">The sequence shown here is derived from an EMBL/GenBank/DDBJ whole genome shotgun (WGS) entry which is preliminary data.</text>
</comment>
<dbReference type="GO" id="GO:0120159">
    <property type="term" value="F:rRNA pseudouridine synthase activity"/>
    <property type="evidence" value="ECO:0007669"/>
    <property type="project" value="UniProtKB-ARBA"/>
</dbReference>
<comment type="similarity">
    <text evidence="2">Belongs to the pseudouridine synthase RluA family.</text>
</comment>
<reference evidence="8 9" key="1">
    <citation type="submission" date="2018-04" db="EMBL/GenBank/DDBJ databases">
        <title>Novel Campyloabacter and Helicobacter Species and Strains.</title>
        <authorList>
            <person name="Mannion A.J."/>
            <person name="Shen Z."/>
            <person name="Fox J.G."/>
        </authorList>
    </citation>
    <scope>NUCLEOTIDE SEQUENCE [LARGE SCALE GENOMIC DNA]</scope>
    <source>
        <strain evidence="8 9">MIT 97-5075</strain>
    </source>
</reference>
<accession>A0A3D8J7J9</accession>
<dbReference type="CDD" id="cd00165">
    <property type="entry name" value="S4"/>
    <property type="match status" value="1"/>
</dbReference>
<dbReference type="PROSITE" id="PS50889">
    <property type="entry name" value="S4"/>
    <property type="match status" value="1"/>
</dbReference>
<dbReference type="Proteomes" id="UP000256424">
    <property type="component" value="Unassembled WGS sequence"/>
</dbReference>
<dbReference type="InterPro" id="IPR002942">
    <property type="entry name" value="S4_RNA-bd"/>
</dbReference>
<comment type="catalytic activity">
    <reaction evidence="1">
        <text>a uridine in RNA = a pseudouridine in RNA</text>
        <dbReference type="Rhea" id="RHEA:48348"/>
        <dbReference type="Rhea" id="RHEA-COMP:12068"/>
        <dbReference type="Rhea" id="RHEA-COMP:12069"/>
        <dbReference type="ChEBI" id="CHEBI:65314"/>
        <dbReference type="ChEBI" id="CHEBI:65315"/>
    </reaction>
</comment>
<dbReference type="InterPro" id="IPR050188">
    <property type="entry name" value="RluA_PseudoU_synthase"/>
</dbReference>
<dbReference type="PANTHER" id="PTHR21600:SF44">
    <property type="entry name" value="RIBOSOMAL LARGE SUBUNIT PSEUDOURIDINE SYNTHASE D"/>
    <property type="match status" value="1"/>
</dbReference>
<evidence type="ECO:0000313" key="9">
    <source>
        <dbReference type="Proteomes" id="UP000256424"/>
    </source>
</evidence>
<dbReference type="OrthoDB" id="128480at2"/>
<organism evidence="8 9">
    <name type="scientific">Helicobacter aurati</name>
    <dbReference type="NCBI Taxonomy" id="137778"/>
    <lineage>
        <taxon>Bacteria</taxon>
        <taxon>Pseudomonadati</taxon>
        <taxon>Campylobacterota</taxon>
        <taxon>Epsilonproteobacteria</taxon>
        <taxon>Campylobacterales</taxon>
        <taxon>Helicobacteraceae</taxon>
        <taxon>Helicobacter</taxon>
    </lineage>
</organism>
<keyword evidence="9" id="KW-1185">Reference proteome</keyword>
<dbReference type="InterPro" id="IPR006224">
    <property type="entry name" value="PsdUridine_synth_RluA-like_CS"/>
</dbReference>
<dbReference type="InterPro" id="IPR020103">
    <property type="entry name" value="PsdUridine_synth_cat_dom_sf"/>
</dbReference>
<name>A0A3D8J7J9_9HELI</name>
<dbReference type="EMBL" id="NXLW01000002">
    <property type="protein sequence ID" value="RDU73483.1"/>
    <property type="molecule type" value="Genomic_DNA"/>
</dbReference>
<dbReference type="SMART" id="SM00363">
    <property type="entry name" value="S4"/>
    <property type="match status" value="1"/>
</dbReference>
<evidence type="ECO:0000256" key="2">
    <source>
        <dbReference type="ARBA" id="ARBA00010876"/>
    </source>
</evidence>
<proteinExistence type="inferred from homology"/>
<evidence type="ECO:0000256" key="5">
    <source>
        <dbReference type="ARBA" id="ARBA00033164"/>
    </source>
</evidence>
<evidence type="ECO:0000256" key="1">
    <source>
        <dbReference type="ARBA" id="ARBA00000073"/>
    </source>
</evidence>
<evidence type="ECO:0000313" key="8">
    <source>
        <dbReference type="EMBL" id="RDU73483.1"/>
    </source>
</evidence>
<feature type="domain" description="RNA-binding S4" evidence="7">
    <location>
        <begin position="12"/>
        <end position="71"/>
    </location>
</feature>
<sequence length="351" mass="40887">MLYYFTVLQNFSRLDKALCQILGISRSQAIQWIVSDSVFINGILAKKSRALYRKDIISIYVSQEFMRQFLANFTGKSLQPIPSLCRSLKQAIESNHSEILENLDIEIISETNDYLILNKPRNLAVHPAPSIKDITLSEYLQFHKYSLSTINGEERSGIVHRLDKDTSGAILIAKNNASHRFFAEMLQKRQLGRIYICIISPPLQQNRVVVECFMGRNPHNRLKMARLDKRRFPQARDSKSEFMSIMQSNDGKYELISVRLFSGRTHQIRVHLHILNRYIYGDSLYSPNSLSKHYESKMLLHAILLYFQGKVFSAKMPEDLLQFLEQNFSNYQEKLQTTLDIWKQTLRIECL</sequence>
<dbReference type="InterPro" id="IPR036986">
    <property type="entry name" value="S4_RNA-bd_sf"/>
</dbReference>
<dbReference type="AlphaFoldDB" id="A0A3D8J7J9"/>
<keyword evidence="3" id="KW-0413">Isomerase</keyword>
<dbReference type="GO" id="GO:0003723">
    <property type="term" value="F:RNA binding"/>
    <property type="evidence" value="ECO:0007669"/>
    <property type="project" value="UniProtKB-KW"/>
</dbReference>
<evidence type="ECO:0000256" key="6">
    <source>
        <dbReference type="PROSITE-ProRule" id="PRU00182"/>
    </source>
</evidence>
<dbReference type="Gene3D" id="3.10.290.10">
    <property type="entry name" value="RNA-binding S4 domain"/>
    <property type="match status" value="1"/>
</dbReference>
<evidence type="ECO:0000256" key="3">
    <source>
        <dbReference type="ARBA" id="ARBA00023235"/>
    </source>
</evidence>
<gene>
    <name evidence="8" type="ORF">CQA66_01445</name>
</gene>
<dbReference type="Gene3D" id="3.30.2350.10">
    <property type="entry name" value="Pseudouridine synthase"/>
    <property type="match status" value="1"/>
</dbReference>
<evidence type="ECO:0000256" key="4">
    <source>
        <dbReference type="ARBA" id="ARBA00031870"/>
    </source>
</evidence>
<dbReference type="SUPFAM" id="SSF55174">
    <property type="entry name" value="Alpha-L RNA-binding motif"/>
    <property type="match status" value="1"/>
</dbReference>
<dbReference type="CDD" id="cd02869">
    <property type="entry name" value="PseudoU_synth_RluA_like"/>
    <property type="match status" value="1"/>
</dbReference>
<dbReference type="PANTHER" id="PTHR21600">
    <property type="entry name" value="MITOCHONDRIAL RNA PSEUDOURIDINE SYNTHASE"/>
    <property type="match status" value="1"/>
</dbReference>
<dbReference type="InterPro" id="IPR006145">
    <property type="entry name" value="PsdUridine_synth_RsuA/RluA"/>
</dbReference>